<accession>A0AAV8Q9W9</accession>
<sequence>MGSISASANSTTTFQLLAPRFPSTPRHLFVSCGLILEEQRTDLGVPRHRISSLWLQKQDMKGTCAS</sequence>
<dbReference type="AlphaFoldDB" id="A0AAV8Q9W9"/>
<organism evidence="1 2">
    <name type="scientific">Ensete ventricosum</name>
    <name type="common">Abyssinian banana</name>
    <name type="synonym">Musa ensete</name>
    <dbReference type="NCBI Taxonomy" id="4639"/>
    <lineage>
        <taxon>Eukaryota</taxon>
        <taxon>Viridiplantae</taxon>
        <taxon>Streptophyta</taxon>
        <taxon>Embryophyta</taxon>
        <taxon>Tracheophyta</taxon>
        <taxon>Spermatophyta</taxon>
        <taxon>Magnoliopsida</taxon>
        <taxon>Liliopsida</taxon>
        <taxon>Zingiberales</taxon>
        <taxon>Musaceae</taxon>
        <taxon>Ensete</taxon>
    </lineage>
</organism>
<dbReference type="Proteomes" id="UP001222027">
    <property type="component" value="Unassembled WGS sequence"/>
</dbReference>
<evidence type="ECO:0000313" key="1">
    <source>
        <dbReference type="EMBL" id="KAJ8467914.1"/>
    </source>
</evidence>
<comment type="caution">
    <text evidence="1">The sequence shown here is derived from an EMBL/GenBank/DDBJ whole genome shotgun (WGS) entry which is preliminary data.</text>
</comment>
<proteinExistence type="predicted"/>
<keyword evidence="2" id="KW-1185">Reference proteome</keyword>
<evidence type="ECO:0000313" key="2">
    <source>
        <dbReference type="Proteomes" id="UP001222027"/>
    </source>
</evidence>
<reference evidence="1 2" key="1">
    <citation type="submission" date="2022-12" db="EMBL/GenBank/DDBJ databases">
        <title>Chromosome-scale assembly of the Ensete ventricosum genome.</title>
        <authorList>
            <person name="Dussert Y."/>
            <person name="Stocks J."/>
            <person name="Wendawek A."/>
            <person name="Woldeyes F."/>
            <person name="Nichols R.A."/>
            <person name="Borrell J.S."/>
        </authorList>
    </citation>
    <scope>NUCLEOTIDE SEQUENCE [LARGE SCALE GENOMIC DNA]</scope>
    <source>
        <strain evidence="2">cv. Maze</strain>
        <tissue evidence="1">Seeds</tissue>
    </source>
</reference>
<protein>
    <submittedName>
        <fullName evidence="1">Uncharacterized protein</fullName>
    </submittedName>
</protein>
<dbReference type="EMBL" id="JAQQAF010000008">
    <property type="protein sequence ID" value="KAJ8467914.1"/>
    <property type="molecule type" value="Genomic_DNA"/>
</dbReference>
<gene>
    <name evidence="1" type="ORF">OPV22_030466</name>
</gene>
<name>A0AAV8Q9W9_ENSVE</name>